<dbReference type="Gene3D" id="3.30.190.20">
    <property type="match status" value="1"/>
</dbReference>
<dbReference type="GO" id="GO:0005840">
    <property type="term" value="C:ribosome"/>
    <property type="evidence" value="ECO:0007669"/>
    <property type="project" value="UniProtKB-KW"/>
</dbReference>
<organism evidence="8 9">
    <name type="scientific">Staphylococcus gallinarum</name>
    <dbReference type="NCBI Taxonomy" id="1293"/>
    <lineage>
        <taxon>Bacteria</taxon>
        <taxon>Bacillati</taxon>
        <taxon>Bacillota</taxon>
        <taxon>Bacilli</taxon>
        <taxon>Bacillales</taxon>
        <taxon>Staphylococcaceae</taxon>
        <taxon>Staphylococcus</taxon>
    </lineage>
</organism>
<dbReference type="CDD" id="cd00403">
    <property type="entry name" value="Ribosomal_L1"/>
    <property type="match status" value="1"/>
</dbReference>
<keyword evidence="2" id="KW-0678">Repressor</keyword>
<keyword evidence="5" id="KW-0687">Ribonucleoprotein</keyword>
<sequence>MAKKSKRYQEVASKIDRQKQYSVEEAVELAKETSIANFDASVEVAFRLGIDTRKNDQQIRGAVVLPNGTGKSQSVLVFAKGDKASEAEAAWCRLRWRR</sequence>
<evidence type="ECO:0000256" key="6">
    <source>
        <dbReference type="ARBA" id="ARBA00035241"/>
    </source>
</evidence>
<evidence type="ECO:0000256" key="5">
    <source>
        <dbReference type="ARBA" id="ARBA00023274"/>
    </source>
</evidence>
<comment type="similarity">
    <text evidence="1">Belongs to the universal ribosomal protein uL1 family.</text>
</comment>
<dbReference type="PANTHER" id="PTHR36427">
    <property type="entry name" value="54S RIBOSOMAL PROTEIN L1, MITOCHONDRIAL"/>
    <property type="match status" value="1"/>
</dbReference>
<reference evidence="8 9" key="1">
    <citation type="submission" date="2018-06" db="EMBL/GenBank/DDBJ databases">
        <authorList>
            <consortium name="Pathogen Informatics"/>
            <person name="Doyle S."/>
        </authorList>
    </citation>
    <scope>NUCLEOTIDE SEQUENCE [LARGE SCALE GENOMIC DNA]</scope>
    <source>
        <strain evidence="8 9">NCTC12195</strain>
    </source>
</reference>
<evidence type="ECO:0000313" key="8">
    <source>
        <dbReference type="EMBL" id="SUM31529.1"/>
    </source>
</evidence>
<dbReference type="AlphaFoldDB" id="A0A380FD63"/>
<dbReference type="Proteomes" id="UP000255277">
    <property type="component" value="Unassembled WGS sequence"/>
</dbReference>
<protein>
    <recommendedName>
        <fullName evidence="6">Large ribosomal subunit protein uL1</fullName>
    </recommendedName>
    <alternativeName>
        <fullName evidence="7">50S ribosomal protein L1</fullName>
    </alternativeName>
</protein>
<keyword evidence="3" id="KW-0810">Translation regulation</keyword>
<dbReference type="InterPro" id="IPR028364">
    <property type="entry name" value="Ribosomal_uL1/biogenesis"/>
</dbReference>
<accession>A0A380FD63</accession>
<evidence type="ECO:0000256" key="7">
    <source>
        <dbReference type="ARBA" id="ARBA00035452"/>
    </source>
</evidence>
<proteinExistence type="inferred from homology"/>
<dbReference type="Pfam" id="PF00687">
    <property type="entry name" value="Ribosomal_L1"/>
    <property type="match status" value="1"/>
</dbReference>
<dbReference type="EMBL" id="UHDK01000001">
    <property type="protein sequence ID" value="SUM31529.1"/>
    <property type="molecule type" value="Genomic_DNA"/>
</dbReference>
<dbReference type="SUPFAM" id="SSF56808">
    <property type="entry name" value="Ribosomal protein L1"/>
    <property type="match status" value="1"/>
</dbReference>
<evidence type="ECO:0000256" key="4">
    <source>
        <dbReference type="ARBA" id="ARBA00022980"/>
    </source>
</evidence>
<dbReference type="InterPro" id="IPR023674">
    <property type="entry name" value="Ribosomal_uL1-like"/>
</dbReference>
<evidence type="ECO:0000313" key="9">
    <source>
        <dbReference type="Proteomes" id="UP000255277"/>
    </source>
</evidence>
<evidence type="ECO:0000256" key="3">
    <source>
        <dbReference type="ARBA" id="ARBA00022845"/>
    </source>
</evidence>
<keyword evidence="4 8" id="KW-0689">Ribosomal protein</keyword>
<evidence type="ECO:0000256" key="2">
    <source>
        <dbReference type="ARBA" id="ARBA00022491"/>
    </source>
</evidence>
<name>A0A380FD63_STAGA</name>
<dbReference type="GO" id="GO:1990904">
    <property type="term" value="C:ribonucleoprotein complex"/>
    <property type="evidence" value="ECO:0007669"/>
    <property type="project" value="UniProtKB-KW"/>
</dbReference>
<gene>
    <name evidence="8" type="primary">rplA_1</name>
    <name evidence="8" type="ORF">NCTC12195_00962</name>
</gene>
<evidence type="ECO:0000256" key="1">
    <source>
        <dbReference type="ARBA" id="ARBA00010531"/>
    </source>
</evidence>
<dbReference type="PANTHER" id="PTHR36427:SF3">
    <property type="entry name" value="LARGE RIBOSOMAL SUBUNIT PROTEIN UL1M"/>
    <property type="match status" value="1"/>
</dbReference>
<dbReference type="GO" id="GO:0006417">
    <property type="term" value="P:regulation of translation"/>
    <property type="evidence" value="ECO:0007669"/>
    <property type="project" value="UniProtKB-KW"/>
</dbReference>